<reference evidence="1 2" key="1">
    <citation type="submission" date="2017-10" db="EMBL/GenBank/DDBJ databases">
        <title>Development of genomic resources for the powdery mildew, Erysiphe pulchra.</title>
        <authorList>
            <person name="Wadl P.A."/>
            <person name="Mack B.M."/>
            <person name="Moore G."/>
            <person name="Beltz S.B."/>
        </authorList>
    </citation>
    <scope>NUCLEOTIDE SEQUENCE [LARGE SCALE GENOMIC DNA]</scope>
    <source>
        <strain evidence="1">Cflorida</strain>
    </source>
</reference>
<evidence type="ECO:0000313" key="2">
    <source>
        <dbReference type="Proteomes" id="UP000237438"/>
    </source>
</evidence>
<dbReference type="AlphaFoldDB" id="A0A2S4PZP7"/>
<sequence>MSGFRKEALKEKTIKSTFKKSGLWPNSCKNALLSRSRYVGLQACVAEQRMRRTKARKTTHRSRGINLGQWKTKISENESLENAKAIRKIEGQIQIAVNKAQKLLVTTGTLALFREPDRDFGCRTVEENSSLRPPPDLQLALDFLIEKKELRWLLEGSSSDIEISLKSQYLNSVALPFDSECEGDDPGSRPLEN</sequence>
<accession>A0A2S4PZP7</accession>
<proteinExistence type="predicted"/>
<evidence type="ECO:0000313" key="1">
    <source>
        <dbReference type="EMBL" id="POS87486.1"/>
    </source>
</evidence>
<dbReference type="EMBL" id="PEDP01000119">
    <property type="protein sequence ID" value="POS87486.1"/>
    <property type="molecule type" value="Genomic_DNA"/>
</dbReference>
<comment type="caution">
    <text evidence="1">The sequence shown here is derived from an EMBL/GenBank/DDBJ whole genome shotgun (WGS) entry which is preliminary data.</text>
</comment>
<gene>
    <name evidence="1" type="ORF">EPUL_001347</name>
</gene>
<protein>
    <submittedName>
        <fullName evidence="1">Uncharacterized protein</fullName>
    </submittedName>
</protein>
<organism evidence="1 2">
    <name type="scientific">Erysiphe pulchra</name>
    <dbReference type="NCBI Taxonomy" id="225359"/>
    <lineage>
        <taxon>Eukaryota</taxon>
        <taxon>Fungi</taxon>
        <taxon>Dikarya</taxon>
        <taxon>Ascomycota</taxon>
        <taxon>Pezizomycotina</taxon>
        <taxon>Leotiomycetes</taxon>
        <taxon>Erysiphales</taxon>
        <taxon>Erysiphaceae</taxon>
        <taxon>Erysiphe</taxon>
    </lineage>
</organism>
<dbReference type="Proteomes" id="UP000237438">
    <property type="component" value="Unassembled WGS sequence"/>
</dbReference>
<name>A0A2S4PZP7_9PEZI</name>
<keyword evidence="2" id="KW-1185">Reference proteome</keyword>